<dbReference type="InParanoid" id="A0A1X7THM2"/>
<feature type="transmembrane region" description="Helical" evidence="1">
    <location>
        <begin position="323"/>
        <end position="345"/>
    </location>
</feature>
<feature type="chain" id="PRO_5012959729" description="Ig-like domain-containing protein" evidence="2">
    <location>
        <begin position="21"/>
        <end position="371"/>
    </location>
</feature>
<name>A0A1X7THM2_AMPQE</name>
<keyword evidence="1" id="KW-0812">Transmembrane</keyword>
<evidence type="ECO:0000256" key="1">
    <source>
        <dbReference type="SAM" id="Phobius"/>
    </source>
</evidence>
<evidence type="ECO:0008006" key="4">
    <source>
        <dbReference type="Google" id="ProtNLM"/>
    </source>
</evidence>
<reference evidence="3" key="1">
    <citation type="submission" date="2017-05" db="UniProtKB">
        <authorList>
            <consortium name="EnsemblMetazoa"/>
        </authorList>
    </citation>
    <scope>IDENTIFICATION</scope>
</reference>
<keyword evidence="2" id="KW-0732">Signal</keyword>
<protein>
    <recommendedName>
        <fullName evidence="4">Ig-like domain-containing protein</fullName>
    </recommendedName>
</protein>
<sequence>CLVAKMVLLLLLLFVSSVASVNISLTSGELCEGAVATWTCVVDGGSLRWRNLGETGFALSVSPNLVPLGVGSPFSSRLTSVNGSIITSIATANLTSSVNGSLLECSDGSFTLNTTTIANVSLLLKISVASTSTDFQYNQFNDNADITLEGATCVQNNINVNGDLVAMTTEPLYRYTFRSRGTYNFEVVSFNYFGNILGVFRETYYWELYDYMLMIKFDEDRNSANFTVQGLRANQPPINSCTITVGSEPKSCTENVPVTFANIMSSSDTNITYNITIVNDAGVSVFINTLSGDLVVNVTHTVNNFTTVTVREQRYVGRDNATVPGFGGVAFGCFSSAMIVVLLILKAKKDGNTIGLKNPNVGGEKGTDTSL</sequence>
<dbReference type="EnsemblMetazoa" id="Aqu2.1.13974_001">
    <property type="protein sequence ID" value="Aqu2.1.13974_001"/>
    <property type="gene ID" value="Aqu2.1.13974"/>
</dbReference>
<accession>A0A1X7THM2</accession>
<keyword evidence="1" id="KW-0472">Membrane</keyword>
<evidence type="ECO:0000256" key="2">
    <source>
        <dbReference type="SAM" id="SignalP"/>
    </source>
</evidence>
<dbReference type="AlphaFoldDB" id="A0A1X7THM2"/>
<keyword evidence="1" id="KW-1133">Transmembrane helix</keyword>
<organism evidence="3">
    <name type="scientific">Amphimedon queenslandica</name>
    <name type="common">Sponge</name>
    <dbReference type="NCBI Taxonomy" id="400682"/>
    <lineage>
        <taxon>Eukaryota</taxon>
        <taxon>Metazoa</taxon>
        <taxon>Porifera</taxon>
        <taxon>Demospongiae</taxon>
        <taxon>Heteroscleromorpha</taxon>
        <taxon>Haplosclerida</taxon>
        <taxon>Niphatidae</taxon>
        <taxon>Amphimedon</taxon>
    </lineage>
</organism>
<feature type="signal peptide" evidence="2">
    <location>
        <begin position="1"/>
        <end position="20"/>
    </location>
</feature>
<evidence type="ECO:0000313" key="3">
    <source>
        <dbReference type="EnsemblMetazoa" id="Aqu2.1.13974_001"/>
    </source>
</evidence>
<proteinExistence type="predicted"/>